<dbReference type="EMBL" id="LR798242">
    <property type="protein sequence ID" value="CAB5214212.1"/>
    <property type="molecule type" value="Genomic_DNA"/>
</dbReference>
<sequence>MKIYSEQEFSYVVSSITGYTDQVGGELLAKALIGATTPKYSSVRLGIKGTQALNLLDSNPTFQAGACSLSTSGTTTFTQRNITTCPETLFESLCYKQLYPTYQSMLMNAGQTSETVPFEQQIADLKIKQIQQRIEDQLWNATTVGGSCFNGLDYLITSGNTGIGVSLSGTAFNSTAVYGANGNPITEVDKLINALDDNAMSRDDLVVFMSYANWRLYLQALTRANFFANYIGTSDITNNMEAVHPNTNVKVVPTLGLNGKNKITIGPKEYTVVGFDLTSDHEKMDMWYSKDFDEIRFRANYNYGVQIAQFGSTKYFATNGLS</sequence>
<accession>A0A6J7WGY0</accession>
<protein>
    <submittedName>
        <fullName evidence="1">Uncharacterized protein</fullName>
    </submittedName>
</protein>
<organism evidence="1">
    <name type="scientific">uncultured Caudovirales phage</name>
    <dbReference type="NCBI Taxonomy" id="2100421"/>
    <lineage>
        <taxon>Viruses</taxon>
        <taxon>Duplodnaviria</taxon>
        <taxon>Heunggongvirae</taxon>
        <taxon>Uroviricota</taxon>
        <taxon>Caudoviricetes</taxon>
        <taxon>Peduoviridae</taxon>
        <taxon>Maltschvirus</taxon>
        <taxon>Maltschvirus maltsch</taxon>
    </lineage>
</organism>
<gene>
    <name evidence="1" type="ORF">UFOVP185_34</name>
</gene>
<name>A0A6J7WGY0_9CAUD</name>
<reference evidence="1" key="1">
    <citation type="submission" date="2020-05" db="EMBL/GenBank/DDBJ databases">
        <authorList>
            <person name="Chiriac C."/>
            <person name="Salcher M."/>
            <person name="Ghai R."/>
            <person name="Kavagutti S V."/>
        </authorList>
    </citation>
    <scope>NUCLEOTIDE SEQUENCE</scope>
</reference>
<proteinExistence type="predicted"/>
<evidence type="ECO:0000313" key="1">
    <source>
        <dbReference type="EMBL" id="CAB5214212.1"/>
    </source>
</evidence>